<dbReference type="OrthoDB" id="3562088at2759"/>
<evidence type="ECO:0000256" key="1">
    <source>
        <dbReference type="SAM" id="SignalP"/>
    </source>
</evidence>
<feature type="signal peptide" evidence="1">
    <location>
        <begin position="1"/>
        <end position="19"/>
    </location>
</feature>
<evidence type="ECO:0000313" key="3">
    <source>
        <dbReference type="Proteomes" id="UP000664521"/>
    </source>
</evidence>
<reference evidence="2" key="1">
    <citation type="submission" date="2021-03" db="EMBL/GenBank/DDBJ databases">
        <authorList>
            <person name="Tagirdzhanova G."/>
        </authorList>
    </citation>
    <scope>NUCLEOTIDE SEQUENCE</scope>
</reference>
<sequence>MYLTASLIALSGLLHQAWAAPNAPEIMDRGLSLRQPIAVYEVETERKAALQKSCNRDNLLRSFVDPRYSSSASAYCSSYIRPTVQSTATVTTTVTPAGNAKRDIPMTTYPASRLSSACSCILTATPTATTVVTTVTSTVTATSKSCPAAATPIVKNGDFETGALAPWTLAQTYPAFPIDPQYLTYGLQSPGYGGSKYGVYVTDENGSSYVQVDLSQTLTVCAGQKYNFAAKYYQITTDPQAHVYVYVDDVLITQSPALPINGTKKRSETAEVAEIPKVAERATAADWKDLAGTFTAGASGTAVLRISFVATDFLGVQWGADNVVVTPA</sequence>
<protein>
    <submittedName>
        <fullName evidence="2">Uncharacterized protein</fullName>
    </submittedName>
</protein>
<keyword evidence="3" id="KW-1185">Reference proteome</keyword>
<feature type="chain" id="PRO_5034232587" evidence="1">
    <location>
        <begin position="20"/>
        <end position="328"/>
    </location>
</feature>
<dbReference type="EMBL" id="CAJPDS010000028">
    <property type="protein sequence ID" value="CAF9921363.1"/>
    <property type="molecule type" value="Genomic_DNA"/>
</dbReference>
<evidence type="ECO:0000313" key="2">
    <source>
        <dbReference type="EMBL" id="CAF9921363.1"/>
    </source>
</evidence>
<name>A0A8H3FBL3_9LECA</name>
<keyword evidence="1" id="KW-0732">Signal</keyword>
<dbReference type="Gene3D" id="2.60.120.260">
    <property type="entry name" value="Galactose-binding domain-like"/>
    <property type="match status" value="1"/>
</dbReference>
<dbReference type="AlphaFoldDB" id="A0A8H3FBL3"/>
<accession>A0A8H3FBL3</accession>
<comment type="caution">
    <text evidence="2">The sequence shown here is derived from an EMBL/GenBank/DDBJ whole genome shotgun (WGS) entry which is preliminary data.</text>
</comment>
<proteinExistence type="predicted"/>
<dbReference type="Proteomes" id="UP000664521">
    <property type="component" value="Unassembled WGS sequence"/>
</dbReference>
<organism evidence="2 3">
    <name type="scientific">Heterodermia speciosa</name>
    <dbReference type="NCBI Taxonomy" id="116794"/>
    <lineage>
        <taxon>Eukaryota</taxon>
        <taxon>Fungi</taxon>
        <taxon>Dikarya</taxon>
        <taxon>Ascomycota</taxon>
        <taxon>Pezizomycotina</taxon>
        <taxon>Lecanoromycetes</taxon>
        <taxon>OSLEUM clade</taxon>
        <taxon>Lecanoromycetidae</taxon>
        <taxon>Caliciales</taxon>
        <taxon>Physciaceae</taxon>
        <taxon>Heterodermia</taxon>
    </lineage>
</organism>
<gene>
    <name evidence="2" type="ORF">HETSPECPRED_004507</name>
</gene>